<dbReference type="InterPro" id="IPR011047">
    <property type="entry name" value="Quinoprotein_ADH-like_sf"/>
</dbReference>
<feature type="coiled-coil region" evidence="9">
    <location>
        <begin position="1022"/>
        <end position="1049"/>
    </location>
</feature>
<dbReference type="PANTHER" id="PTHR14885">
    <property type="entry name" value="CILIA- AND FLAGELLA-ASSOCIATED PROTEIN 43-RELATED"/>
    <property type="match status" value="1"/>
</dbReference>
<dbReference type="SMART" id="SM00320">
    <property type="entry name" value="WD40"/>
    <property type="match status" value="8"/>
</dbReference>
<keyword evidence="6" id="KW-0206">Cytoskeleton</keyword>
<keyword evidence="2" id="KW-0963">Cytoplasm</keyword>
<dbReference type="Gene3D" id="2.130.10.10">
    <property type="entry name" value="YVTN repeat-like/Quinoprotein amine dehydrogenase"/>
    <property type="match status" value="3"/>
</dbReference>
<dbReference type="STRING" id="8154.ENSACLP00000001464"/>
<dbReference type="InterPro" id="IPR001680">
    <property type="entry name" value="WD40_rpt"/>
</dbReference>
<feature type="compositionally biased region" description="Acidic residues" evidence="10">
    <location>
        <begin position="1082"/>
        <end position="1108"/>
    </location>
</feature>
<feature type="region of interest" description="Disordered" evidence="10">
    <location>
        <begin position="544"/>
        <end position="575"/>
    </location>
</feature>
<keyword evidence="4" id="KW-0677">Repeat</keyword>
<feature type="compositionally biased region" description="Basic and acidic residues" evidence="10">
    <location>
        <begin position="544"/>
        <end position="561"/>
    </location>
</feature>
<dbReference type="Proteomes" id="UP000265100">
    <property type="component" value="Chromosome 7"/>
</dbReference>
<dbReference type="GeneTree" id="ENSGT00940000161555"/>
<dbReference type="GO" id="GO:0003341">
    <property type="term" value="P:cilium movement"/>
    <property type="evidence" value="ECO:0007669"/>
    <property type="project" value="UniProtKB-ARBA"/>
</dbReference>
<name>A0A3P8N9S9_ASTCA</name>
<keyword evidence="12" id="KW-1185">Reference proteome</keyword>
<evidence type="ECO:0000256" key="9">
    <source>
        <dbReference type="SAM" id="Coils"/>
    </source>
</evidence>
<keyword evidence="7" id="KW-0966">Cell projection</keyword>
<evidence type="ECO:0000256" key="8">
    <source>
        <dbReference type="PROSITE-ProRule" id="PRU00221"/>
    </source>
</evidence>
<organism evidence="11 12">
    <name type="scientific">Astatotilapia calliptera</name>
    <name type="common">Eastern happy</name>
    <name type="synonym">Chromis callipterus</name>
    <dbReference type="NCBI Taxonomy" id="8154"/>
    <lineage>
        <taxon>Eukaryota</taxon>
        <taxon>Metazoa</taxon>
        <taxon>Chordata</taxon>
        <taxon>Craniata</taxon>
        <taxon>Vertebrata</taxon>
        <taxon>Euteleostomi</taxon>
        <taxon>Actinopterygii</taxon>
        <taxon>Neopterygii</taxon>
        <taxon>Teleostei</taxon>
        <taxon>Neoteleostei</taxon>
        <taxon>Acanthomorphata</taxon>
        <taxon>Ovalentaria</taxon>
        <taxon>Cichlomorphae</taxon>
        <taxon>Cichliformes</taxon>
        <taxon>Cichlidae</taxon>
        <taxon>African cichlids</taxon>
        <taxon>Pseudocrenilabrinae</taxon>
        <taxon>Haplochromini</taxon>
        <taxon>Astatotilapia</taxon>
    </lineage>
</organism>
<reference evidence="11 12" key="1">
    <citation type="submission" date="2018-05" db="EMBL/GenBank/DDBJ databases">
        <authorList>
            <person name="Datahose"/>
        </authorList>
    </citation>
    <scope>NUCLEOTIDE SEQUENCE</scope>
</reference>
<comment type="subcellular location">
    <subcellularLocation>
        <location evidence="1">Cytoplasm</location>
        <location evidence="1">Cytoskeleton</location>
        <location evidence="1">Cilium axoneme</location>
    </subcellularLocation>
</comment>
<evidence type="ECO:0000256" key="10">
    <source>
        <dbReference type="SAM" id="MobiDB-lite"/>
    </source>
</evidence>
<keyword evidence="3 8" id="KW-0853">WD repeat</keyword>
<sequence>MLDDRTLIFIAGNMLVLLDVNTKEQRYLRSCSGGGIGAITAHPGKEYFVVAEKGKQPNIIVYGYPSLGPYRILRGGTEREYSFVEFNHNGSILASVGSAPDYTLTLWDWRQEEVILSCKAISQEVYRVSFSPYNPGILTTSGFGHIKFWKMANTFTGPKLQGLIGHFGKTVPTDIEGYVELPDGKVLSGTDWGNLLLWDGNTIKVEICRNDGRTCHAGTVQPFSLEDGQLMTIGSDGVVRVWDFERINTADSNSDGIRFEMEPNNELVVGRNVCLSSVVRRSSLPHSFVWFAQDSNGAIWKLDLSFTNTSPDPECLFSFHGGMIQGLDVSKKSHLMATTTLDCSVKVFDFLAKRELTTRRFNQGGTALCWAPAKVSVSSGGLLVTGFENGVVRLLELYNPQRLQTITGQSPEGDAELRLRQPFKPHDAAVTAVAYERNGEILATGSADCTVFFFTVGENYNPIGFIHVPGLVKALEWSPHSHNDNNLVILCQSGHVVEVHSPDLATQKPTNTFHLSELPRRSFKFKSIKSRIKDFARNKAIKEEKKKAKEERLKDTKKLDVEQEEEKEEKEELPPIYIPDPPSPLCCGFYSQPGHFWLSMGGFDSGFLYHCKFSENQDEDPEQRQDEPFSFLPVHNAEDDPICSITFSSNRQLLLCGMNSGSIRIYPLQPGDHSLTSMQAYWTLSVHDNQYGHLRHIRCSHDDLFVLTAGDDGNIFSFSLLPPEEMQQSLQRKRAKIPSPKVGHILMAYILTCIVTYVHSEEEVLCHPVIRTAKIKLGDRQEERLRKAAEKAEQARAKIEKKKQEWAQIYAEKPSEDYEDPKDVEAIREAKENIGDYIGVKHRRVNAEMKREELISLEENMHEKQSELNRRIVALRDSKLRLVSWLRAQAQRLQKVQQRLAVHLRRPPPILPNILTEEVPEEKLWYSHSTLERYRSLREQRYRGWLFSENQNFKWFQLMETAVCQFDAELLLLCRQKLHLDWRLKLADLRLVTLFQEMLLLKQFQRREGGLHEKLNTCIMEENKCNEQLEMKRRDIAKLQEREKALTAAFQASLGENNKYEEFLTKVFKKKIKRVKKKEQTGNEDSDGDSDGDSEEDDDWDDDYDSEEGGAAVNDSICPEGCEPELFENTLQLRERRLDLEELLTEEKKSAEALKKESDSLAKKEKSVKSSRAALEDDLDLINREKLQKISELDVVVPLRLHQIEYVVNGSVPSDLNEALVLDKSELDRLKGRIQQLQGEKLHQKDLHRQARQQHTKLIHDRRNMAATIQSKTLDQQCNELMRTKFGRLVDLEALQMLSGNRRLEELKQEKLLKEAAYAKEIRQWDVCLSVSRDLYKIYKIFVAIMCYFAHILYNLYMCECIQGRQQFQDYRRHTDQEAIQNLQDLVIKQSQQAEALRREIHLLSCKGGHMLPPDQTRLPPLSPLRTPIGSINTGK</sequence>
<evidence type="ECO:0000256" key="2">
    <source>
        <dbReference type="ARBA" id="ARBA00022490"/>
    </source>
</evidence>
<dbReference type="InterPro" id="IPR015943">
    <property type="entry name" value="WD40/YVTN_repeat-like_dom_sf"/>
</dbReference>
<dbReference type="Pfam" id="PF00400">
    <property type="entry name" value="WD40"/>
    <property type="match status" value="2"/>
</dbReference>
<evidence type="ECO:0000256" key="7">
    <source>
        <dbReference type="ARBA" id="ARBA00023273"/>
    </source>
</evidence>
<feature type="coiled-coil region" evidence="9">
    <location>
        <begin position="778"/>
        <end position="812"/>
    </location>
</feature>
<reference evidence="11" key="3">
    <citation type="submission" date="2025-08" db="UniProtKB">
        <authorList>
            <consortium name="Ensembl"/>
        </authorList>
    </citation>
    <scope>IDENTIFICATION</scope>
</reference>
<evidence type="ECO:0008006" key="13">
    <source>
        <dbReference type="Google" id="ProtNLM"/>
    </source>
</evidence>
<keyword evidence="5 9" id="KW-0175">Coiled coil</keyword>
<evidence type="ECO:0000256" key="5">
    <source>
        <dbReference type="ARBA" id="ARBA00023054"/>
    </source>
</evidence>
<evidence type="ECO:0000256" key="4">
    <source>
        <dbReference type="ARBA" id="ARBA00022737"/>
    </source>
</evidence>
<dbReference type="OrthoDB" id="1935234at2759"/>
<evidence type="ECO:0000256" key="6">
    <source>
        <dbReference type="ARBA" id="ARBA00023212"/>
    </source>
</evidence>
<dbReference type="GO" id="GO:0060285">
    <property type="term" value="P:cilium-dependent cell motility"/>
    <property type="evidence" value="ECO:0007669"/>
    <property type="project" value="UniProtKB-ARBA"/>
</dbReference>
<feature type="coiled-coil region" evidence="9">
    <location>
        <begin position="1220"/>
        <end position="1247"/>
    </location>
</feature>
<feature type="repeat" description="WD" evidence="8">
    <location>
        <begin position="423"/>
        <end position="456"/>
    </location>
</feature>
<evidence type="ECO:0000313" key="11">
    <source>
        <dbReference type="Ensembl" id="ENSACLP00000001464.2"/>
    </source>
</evidence>
<dbReference type="SUPFAM" id="SSF50998">
    <property type="entry name" value="Quinoprotein alcohol dehydrogenase-like"/>
    <property type="match status" value="1"/>
</dbReference>
<evidence type="ECO:0000313" key="12">
    <source>
        <dbReference type="Proteomes" id="UP000265100"/>
    </source>
</evidence>
<dbReference type="SUPFAM" id="SSF50978">
    <property type="entry name" value="WD40 repeat-like"/>
    <property type="match status" value="1"/>
</dbReference>
<dbReference type="Bgee" id="ENSACLG00000001037">
    <property type="expression patterns" value="Expressed in testis and 1 other cell type or tissue"/>
</dbReference>
<dbReference type="InterPro" id="IPR036322">
    <property type="entry name" value="WD40_repeat_dom_sf"/>
</dbReference>
<accession>A0A3P8N9S9</accession>
<feature type="region of interest" description="Disordered" evidence="10">
    <location>
        <begin position="1078"/>
        <end position="1119"/>
    </location>
</feature>
<reference evidence="12" key="2">
    <citation type="submission" date="2023-03" db="EMBL/GenBank/DDBJ databases">
        <authorList>
            <consortium name="Wellcome Sanger Institute Data Sharing"/>
        </authorList>
    </citation>
    <scope>NUCLEOTIDE SEQUENCE [LARGE SCALE GENOMIC DNA]</scope>
</reference>
<reference evidence="11" key="4">
    <citation type="submission" date="2025-09" db="UniProtKB">
        <authorList>
            <consortium name="Ensembl"/>
        </authorList>
    </citation>
    <scope>IDENTIFICATION</scope>
</reference>
<feature type="compositionally biased region" description="Acidic residues" evidence="10">
    <location>
        <begin position="562"/>
        <end position="571"/>
    </location>
</feature>
<dbReference type="PANTHER" id="PTHR14885:SF3">
    <property type="entry name" value="CILIA- AND FLAGELLA-ASSOCIATED PROTEIN 44"/>
    <property type="match status" value="1"/>
</dbReference>
<evidence type="ECO:0000256" key="1">
    <source>
        <dbReference type="ARBA" id="ARBA00004430"/>
    </source>
</evidence>
<proteinExistence type="predicted"/>
<dbReference type="Ensembl" id="ENSACLT00000001497.2">
    <property type="protein sequence ID" value="ENSACLP00000001464.2"/>
    <property type="gene ID" value="ENSACLG00000001037.2"/>
</dbReference>
<protein>
    <recommendedName>
        <fullName evidence="13">Cilia and flagella associated protein 44</fullName>
    </recommendedName>
</protein>
<dbReference type="OMA" id="FIMDRVH"/>
<dbReference type="PROSITE" id="PS50082">
    <property type="entry name" value="WD_REPEATS_2"/>
    <property type="match status" value="1"/>
</dbReference>
<feature type="coiled-coil region" evidence="9">
    <location>
        <begin position="1137"/>
        <end position="1164"/>
    </location>
</feature>
<evidence type="ECO:0000256" key="3">
    <source>
        <dbReference type="ARBA" id="ARBA00022574"/>
    </source>
</evidence>